<accession>L8E8A8</accession>
<dbReference type="ChiTaRS" id="ESR1">
    <property type="organism name" value="human"/>
</dbReference>
<reference evidence="1" key="1">
    <citation type="journal article" date="2013" name="PLoS ONE">
        <title>Direct detection of alternative open reading frames translation products in human significantly expands the proteome.</title>
        <authorList>
            <person name="Vanderperre B."/>
            <person name="Lucier J.-F."/>
            <person name="Motard J."/>
            <person name="Tremblay G."/>
            <person name="Vanderperre S."/>
            <person name="Wisztorski M."/>
            <person name="Salzet M."/>
            <person name="Boisvert F.-M."/>
            <person name="Roucou X."/>
        </authorList>
    </citation>
    <scope>NUCLEOTIDE SEQUENCE</scope>
</reference>
<evidence type="ECO:0000313" key="1">
    <source>
        <dbReference type="EMBL" id="CCQ42966.1"/>
    </source>
</evidence>
<dbReference type="EMBL" id="HF583469">
    <property type="protein sequence ID" value="CCQ42966.1"/>
    <property type="molecule type" value="Genomic_DNA"/>
</dbReference>
<protein>
    <submittedName>
        <fullName evidence="1">Alternative protein ESR1</fullName>
    </submittedName>
</protein>
<sequence length="45" mass="4906">MELNSTCAGLLWLLENKRESRAETGYSSEAQPDLLRVALPQAAAT</sequence>
<proteinExistence type="predicted"/>
<gene>
    <name evidence="1" type="primary">ESR1</name>
</gene>
<dbReference type="AlphaFoldDB" id="L8E8A8"/>
<name>L8E8A8_HUMAN</name>
<dbReference type="OrthoDB" id="5799427at2759"/>
<organism evidence="1">
    <name type="scientific">Homo sapiens</name>
    <name type="common">Human</name>
    <dbReference type="NCBI Taxonomy" id="9606"/>
    <lineage>
        <taxon>Eukaryota</taxon>
        <taxon>Metazoa</taxon>
        <taxon>Chordata</taxon>
        <taxon>Craniata</taxon>
        <taxon>Vertebrata</taxon>
        <taxon>Euteleostomi</taxon>
        <taxon>Mammalia</taxon>
        <taxon>Eutheria</taxon>
        <taxon>Euarchontoglires</taxon>
        <taxon>Primates</taxon>
        <taxon>Haplorrhini</taxon>
        <taxon>Catarrhini</taxon>
        <taxon>Hominidae</taxon>
        <taxon>Homo</taxon>
    </lineage>
</organism>